<keyword evidence="3" id="KW-1185">Reference proteome</keyword>
<dbReference type="RefSeq" id="XP_001430372.1">
    <property type="nucleotide sequence ID" value="XM_001430335.1"/>
</dbReference>
<dbReference type="HOGENOM" id="CLU_308939_0_0_1"/>
<dbReference type="InParanoid" id="A0BWQ7"/>
<feature type="region of interest" description="Disordered" evidence="1">
    <location>
        <begin position="444"/>
        <end position="465"/>
    </location>
</feature>
<dbReference type="EMBL" id="CT868022">
    <property type="protein sequence ID" value="CAK62974.1"/>
    <property type="molecule type" value="Genomic_DNA"/>
</dbReference>
<evidence type="ECO:0000313" key="3">
    <source>
        <dbReference type="Proteomes" id="UP000000600"/>
    </source>
</evidence>
<dbReference type="GeneID" id="5016156"/>
<feature type="compositionally biased region" description="Polar residues" evidence="1">
    <location>
        <begin position="445"/>
        <end position="456"/>
    </location>
</feature>
<dbReference type="KEGG" id="ptm:GSPATT00032826001"/>
<name>A0BWQ7_PARTE</name>
<evidence type="ECO:0000313" key="2">
    <source>
        <dbReference type="EMBL" id="CAK62974.1"/>
    </source>
</evidence>
<dbReference type="OrthoDB" id="295685at2759"/>
<accession>A0BWQ7</accession>
<evidence type="ECO:0000256" key="1">
    <source>
        <dbReference type="SAM" id="MobiDB-lite"/>
    </source>
</evidence>
<organism evidence="2 3">
    <name type="scientific">Paramecium tetraurelia</name>
    <dbReference type="NCBI Taxonomy" id="5888"/>
    <lineage>
        <taxon>Eukaryota</taxon>
        <taxon>Sar</taxon>
        <taxon>Alveolata</taxon>
        <taxon>Ciliophora</taxon>
        <taxon>Intramacronucleata</taxon>
        <taxon>Oligohymenophorea</taxon>
        <taxon>Peniculida</taxon>
        <taxon>Parameciidae</taxon>
        <taxon>Paramecium</taxon>
    </lineage>
</organism>
<protein>
    <submittedName>
        <fullName evidence="2">Uncharacterized protein</fullName>
    </submittedName>
</protein>
<gene>
    <name evidence="2" type="ORF">GSPATT00032826001</name>
</gene>
<sequence>MFHKNNHNGAYANRMILHKKQLNLSTETFIWMNFVNILTGILQNTNTHLIFEPTEIYLAGNDEEQLRVAQFKIEYIAYQEFKMIYVMKDRRTHVSYKPYTSIFYSKNYKELYTKYRGTCLFVKDKLIKEQRQLQEQTGYLKDFDLEQYESFVVAWIPKRKEQKITLLFQSWITEYNQSINFTPKHELRPTINREYFNDADPLQQIAMTYIDFIHFYSENDVEQFQLQNKILIKLVDDGWKIQFKIYSSNLLYCQQAQQNISDFLNQQQLELFNMELFDLCENIDKFIDDLEGILKKKCNRTVRLYKLNSILSLVKEIDRRFDTKIQNYVFSLGFKQCLFFSKQRDNTQAFKIIKDLIDLRLKFNQVMKNKQLEMSQLSQSFQSCKSTLLYSQYGKSGIMPQQQKEKDFASSQLFPQEWRGKSALPDLTSKYCENKLNSKALKNALQGQHQSSFSSDQKSRASKENIEQPCRIQMNDQQQLNQSGYQNDGTINSMESFRRNYDSLDSSEISDINELQEFCHEISSQQNRNKHKHKKVIEEEKFIQLISIHHISQQFIRQVLQLGIDRKSIVYRVKESTVLHLKDWESSLRSYLQSQDIQVNQLELIVCDDSVTINTKLNYQQVSTICDQFFAGTIYVVMQLNRNSEDFRNQLKDSYQIESKQTTFQQTGLITKQQYEELQVSDRGRYLAMELYNYLYFDTNIQQRVTKLINSRLKELDESMALSEVCIRNKIIIVLSQQQLNFLGEKYQELECNKLIKFGKYLSNTFYYVEIENNRELHEDAVEQLRRIGQELVDAYSNKKKQKYKNQQIIQLKQNSWKLCIYSNIRKFYSKLVNDLLEMKYTEKEYLQIFQAGVKLSELQIDLGKFQIKQEKDISKLDQMILDDSNCNDNLYVNLDKCVSRKIDHLTPGNYLSIVVRSEQLPIENVTQLYPETSLIRGYFEIQGNFSKKQQKQNF</sequence>
<dbReference type="Proteomes" id="UP000000600">
    <property type="component" value="Unassembled WGS sequence"/>
</dbReference>
<proteinExistence type="predicted"/>
<reference evidence="2 3" key="1">
    <citation type="journal article" date="2006" name="Nature">
        <title>Global trends of whole-genome duplications revealed by the ciliate Paramecium tetraurelia.</title>
        <authorList>
            <consortium name="Genoscope"/>
            <person name="Aury J.-M."/>
            <person name="Jaillon O."/>
            <person name="Duret L."/>
            <person name="Noel B."/>
            <person name="Jubin C."/>
            <person name="Porcel B.M."/>
            <person name="Segurens B."/>
            <person name="Daubin V."/>
            <person name="Anthouard V."/>
            <person name="Aiach N."/>
            <person name="Arnaiz O."/>
            <person name="Billaut A."/>
            <person name="Beisson J."/>
            <person name="Blanc I."/>
            <person name="Bouhouche K."/>
            <person name="Camara F."/>
            <person name="Duharcourt S."/>
            <person name="Guigo R."/>
            <person name="Gogendeau D."/>
            <person name="Katinka M."/>
            <person name="Keller A.-M."/>
            <person name="Kissmehl R."/>
            <person name="Klotz C."/>
            <person name="Koll F."/>
            <person name="Le Moue A."/>
            <person name="Lepere C."/>
            <person name="Malinsky S."/>
            <person name="Nowacki M."/>
            <person name="Nowak J.K."/>
            <person name="Plattner H."/>
            <person name="Poulain J."/>
            <person name="Ruiz F."/>
            <person name="Serrano V."/>
            <person name="Zagulski M."/>
            <person name="Dessen P."/>
            <person name="Betermier M."/>
            <person name="Weissenbach J."/>
            <person name="Scarpelli C."/>
            <person name="Schachter V."/>
            <person name="Sperling L."/>
            <person name="Meyer E."/>
            <person name="Cohen J."/>
            <person name="Wincker P."/>
        </authorList>
    </citation>
    <scope>NUCLEOTIDE SEQUENCE [LARGE SCALE GENOMIC DNA]</scope>
    <source>
        <strain evidence="2 3">Stock d4-2</strain>
    </source>
</reference>
<dbReference type="AlphaFoldDB" id="A0BWQ7"/>
<dbReference type="OMA" id="WITEYNQ"/>